<dbReference type="AlphaFoldDB" id="A0A5E4PFJ5"/>
<name>A0A5E4PFJ5_9COXI</name>
<evidence type="ECO:0000313" key="2">
    <source>
        <dbReference type="Proteomes" id="UP000324194"/>
    </source>
</evidence>
<sequence length="83" mass="9482">MVYLPANVAKIYTHCTSALQDGQTLLHFNAIAEIGLTASEPHSFDFFGLRKRDAVTQRFYDLFREAYAEKERFIPMLGAARCH</sequence>
<dbReference type="Proteomes" id="UP000324194">
    <property type="component" value="Chromosome 1"/>
</dbReference>
<reference evidence="1 2" key="1">
    <citation type="submission" date="2019-08" db="EMBL/GenBank/DDBJ databases">
        <authorList>
            <person name="Guy L."/>
        </authorList>
    </citation>
    <scope>NUCLEOTIDE SEQUENCE [LARGE SCALE GENOMIC DNA]</scope>
    <source>
        <strain evidence="1 2">SGT-108</strain>
    </source>
</reference>
<dbReference type="EMBL" id="LR699119">
    <property type="protein sequence ID" value="VVC75760.1"/>
    <property type="molecule type" value="Genomic_DNA"/>
</dbReference>
<dbReference type="KEGG" id="asip:AQUSIP_10540"/>
<protein>
    <submittedName>
        <fullName evidence="1">Uncharacterized protein</fullName>
    </submittedName>
</protein>
<organism evidence="1 2">
    <name type="scientific">Aquicella siphonis</name>
    <dbReference type="NCBI Taxonomy" id="254247"/>
    <lineage>
        <taxon>Bacteria</taxon>
        <taxon>Pseudomonadati</taxon>
        <taxon>Pseudomonadota</taxon>
        <taxon>Gammaproteobacteria</taxon>
        <taxon>Legionellales</taxon>
        <taxon>Coxiellaceae</taxon>
        <taxon>Aquicella</taxon>
    </lineage>
</organism>
<gene>
    <name evidence="1" type="ORF">AQUSIP_10540</name>
</gene>
<accession>A0A5E4PFJ5</accession>
<keyword evidence="2" id="KW-1185">Reference proteome</keyword>
<evidence type="ECO:0000313" key="1">
    <source>
        <dbReference type="EMBL" id="VVC75760.1"/>
    </source>
</evidence>
<proteinExistence type="predicted"/>